<sequence length="89" mass="9121">MFGALHSELFLPSTKPPHWPCRDEEIPIAECDPVGENGGPGDTQAGNVGAGRSCDAGGHLGGRGGAGMPVGFLGMYPLVSGGEPFPFQR</sequence>
<evidence type="ECO:0000256" key="1">
    <source>
        <dbReference type="SAM" id="MobiDB-lite"/>
    </source>
</evidence>
<name>A0A3P6RMQ3_DIBLA</name>
<proteinExistence type="predicted"/>
<feature type="region of interest" description="Disordered" evidence="1">
    <location>
        <begin position="31"/>
        <end position="50"/>
    </location>
</feature>
<reference evidence="2 3" key="1">
    <citation type="submission" date="2018-11" db="EMBL/GenBank/DDBJ databases">
        <authorList>
            <consortium name="Pathogen Informatics"/>
        </authorList>
    </citation>
    <scope>NUCLEOTIDE SEQUENCE [LARGE SCALE GENOMIC DNA]</scope>
</reference>
<dbReference type="Proteomes" id="UP000281553">
    <property type="component" value="Unassembled WGS sequence"/>
</dbReference>
<organism evidence="2 3">
    <name type="scientific">Dibothriocephalus latus</name>
    <name type="common">Fish tapeworm</name>
    <name type="synonym">Diphyllobothrium latum</name>
    <dbReference type="NCBI Taxonomy" id="60516"/>
    <lineage>
        <taxon>Eukaryota</taxon>
        <taxon>Metazoa</taxon>
        <taxon>Spiralia</taxon>
        <taxon>Lophotrochozoa</taxon>
        <taxon>Platyhelminthes</taxon>
        <taxon>Cestoda</taxon>
        <taxon>Eucestoda</taxon>
        <taxon>Diphyllobothriidea</taxon>
        <taxon>Diphyllobothriidae</taxon>
        <taxon>Dibothriocephalus</taxon>
    </lineage>
</organism>
<gene>
    <name evidence="2" type="ORF">DILT_LOCUS1370</name>
</gene>
<evidence type="ECO:0000313" key="2">
    <source>
        <dbReference type="EMBL" id="VDK43178.1"/>
    </source>
</evidence>
<evidence type="ECO:0000313" key="3">
    <source>
        <dbReference type="Proteomes" id="UP000281553"/>
    </source>
</evidence>
<protein>
    <submittedName>
        <fullName evidence="2">Uncharacterized protein</fullName>
    </submittedName>
</protein>
<accession>A0A3P6RMQ3</accession>
<keyword evidence="3" id="KW-1185">Reference proteome</keyword>
<dbReference type="AlphaFoldDB" id="A0A3P6RMQ3"/>
<dbReference type="EMBL" id="UYRU01008928">
    <property type="protein sequence ID" value="VDK43178.1"/>
    <property type="molecule type" value="Genomic_DNA"/>
</dbReference>